<name>A0A5J9T6M3_9POAL</name>
<proteinExistence type="predicted"/>
<dbReference type="Gramene" id="TVU06914">
    <property type="protein sequence ID" value="TVU06914"/>
    <property type="gene ID" value="EJB05_46950"/>
</dbReference>
<keyword evidence="2" id="KW-0732">Signal</keyword>
<evidence type="ECO:0008006" key="5">
    <source>
        <dbReference type="Google" id="ProtNLM"/>
    </source>
</evidence>
<gene>
    <name evidence="3" type="ORF">EJB05_46950</name>
</gene>
<dbReference type="Proteomes" id="UP000324897">
    <property type="component" value="Unassembled WGS sequence"/>
</dbReference>
<evidence type="ECO:0000313" key="4">
    <source>
        <dbReference type="Proteomes" id="UP000324897"/>
    </source>
</evidence>
<keyword evidence="4" id="KW-1185">Reference proteome</keyword>
<feature type="non-terminal residue" evidence="3">
    <location>
        <position position="378"/>
    </location>
</feature>
<evidence type="ECO:0000256" key="2">
    <source>
        <dbReference type="SAM" id="SignalP"/>
    </source>
</evidence>
<feature type="chain" id="PRO_5023872877" description="Legume lectin domain-containing protein" evidence="2">
    <location>
        <begin position="27"/>
        <end position="378"/>
    </location>
</feature>
<dbReference type="AlphaFoldDB" id="A0A5J9T6M3"/>
<dbReference type="InterPro" id="IPR013320">
    <property type="entry name" value="ConA-like_dom_sf"/>
</dbReference>
<accession>A0A5J9T6M3</accession>
<dbReference type="SUPFAM" id="SSF49899">
    <property type="entry name" value="Concanavalin A-like lectins/glucanases"/>
    <property type="match status" value="1"/>
</dbReference>
<dbReference type="EMBL" id="RWGY01000045">
    <property type="protein sequence ID" value="TVU06914.1"/>
    <property type="molecule type" value="Genomic_DNA"/>
</dbReference>
<feature type="non-terminal residue" evidence="3">
    <location>
        <position position="1"/>
    </location>
</feature>
<comment type="caution">
    <text evidence="3">The sequence shown here is derived from an EMBL/GenBank/DDBJ whole genome shotgun (WGS) entry which is preliminary data.</text>
</comment>
<feature type="signal peptide" evidence="2">
    <location>
        <begin position="1"/>
        <end position="26"/>
    </location>
</feature>
<dbReference type="Gene3D" id="2.60.120.200">
    <property type="match status" value="1"/>
</dbReference>
<evidence type="ECO:0000256" key="1">
    <source>
        <dbReference type="SAM" id="MobiDB-lite"/>
    </source>
</evidence>
<sequence length="378" mass="40692">NHGLLGVPSSWHFLLLVCSFLSFSHARPCKCPGVDQDQLGNQTISDTFDQIPGYLIHMNTSKVYGVWDSLSSYVETHNPMFNLSDNGWFILSSSINLWETNYDGTDLYEASFSFIFTFSIYTPVNQTQGSSNLVFAIRPDNSIIGSLPPSGIYLKQSNPTSRYVGESRVSAEISIINETILFNRRASSILVQIRLEYVSDSSVVNNYSMRIDYDHVGHHIYAYIDGGEETPDPDNAIAERFLNISGIMWPESSLGFYSSIGQLLQLQTWTSTKKKEAYLIWMDARGSGGASVEGQGSGGRRWRAAELGEAQVVGQASSGAGGGPASSGAGGAASVRVLGGGEASGVGGRGRSDVAGGERAGEARGRRRPTAAARRACG</sequence>
<protein>
    <recommendedName>
        <fullName evidence="5">Legume lectin domain-containing protein</fullName>
    </recommendedName>
</protein>
<organism evidence="3 4">
    <name type="scientific">Eragrostis curvula</name>
    <name type="common">weeping love grass</name>
    <dbReference type="NCBI Taxonomy" id="38414"/>
    <lineage>
        <taxon>Eukaryota</taxon>
        <taxon>Viridiplantae</taxon>
        <taxon>Streptophyta</taxon>
        <taxon>Embryophyta</taxon>
        <taxon>Tracheophyta</taxon>
        <taxon>Spermatophyta</taxon>
        <taxon>Magnoliopsida</taxon>
        <taxon>Liliopsida</taxon>
        <taxon>Poales</taxon>
        <taxon>Poaceae</taxon>
        <taxon>PACMAD clade</taxon>
        <taxon>Chloridoideae</taxon>
        <taxon>Eragrostideae</taxon>
        <taxon>Eragrostidinae</taxon>
        <taxon>Eragrostis</taxon>
    </lineage>
</organism>
<feature type="compositionally biased region" description="Gly residues" evidence="1">
    <location>
        <begin position="338"/>
        <end position="349"/>
    </location>
</feature>
<feature type="region of interest" description="Disordered" evidence="1">
    <location>
        <begin position="313"/>
        <end position="378"/>
    </location>
</feature>
<evidence type="ECO:0000313" key="3">
    <source>
        <dbReference type="EMBL" id="TVU06914.1"/>
    </source>
</evidence>
<feature type="compositionally biased region" description="Gly residues" evidence="1">
    <location>
        <begin position="319"/>
        <end position="331"/>
    </location>
</feature>
<reference evidence="3 4" key="1">
    <citation type="journal article" date="2019" name="Sci. Rep.">
        <title>A high-quality genome of Eragrostis curvula grass provides insights into Poaceae evolution and supports new strategies to enhance forage quality.</title>
        <authorList>
            <person name="Carballo J."/>
            <person name="Santos B.A.C.M."/>
            <person name="Zappacosta D."/>
            <person name="Garbus I."/>
            <person name="Selva J.P."/>
            <person name="Gallo C.A."/>
            <person name="Diaz A."/>
            <person name="Albertini E."/>
            <person name="Caccamo M."/>
            <person name="Echenique V."/>
        </authorList>
    </citation>
    <scope>NUCLEOTIDE SEQUENCE [LARGE SCALE GENOMIC DNA]</scope>
    <source>
        <strain evidence="4">cv. Victoria</strain>
        <tissue evidence="3">Leaf</tissue>
    </source>
</reference>